<organism evidence="4">
    <name type="scientific">Enterobius vermicularis</name>
    <name type="common">Human pinworm</name>
    <dbReference type="NCBI Taxonomy" id="51028"/>
    <lineage>
        <taxon>Eukaryota</taxon>
        <taxon>Metazoa</taxon>
        <taxon>Ecdysozoa</taxon>
        <taxon>Nematoda</taxon>
        <taxon>Chromadorea</taxon>
        <taxon>Rhabditida</taxon>
        <taxon>Spirurina</taxon>
        <taxon>Oxyuridomorpha</taxon>
        <taxon>Oxyuroidea</taxon>
        <taxon>Oxyuridae</taxon>
        <taxon>Enterobius</taxon>
    </lineage>
</organism>
<gene>
    <name evidence="2" type="ORF">EVEC_LOCUS12678</name>
</gene>
<dbReference type="WBParaSite" id="EVEC_0001354701-mRNA-1">
    <property type="protein sequence ID" value="EVEC_0001354701-mRNA-1"/>
    <property type="gene ID" value="EVEC_0001354701"/>
</dbReference>
<dbReference type="OrthoDB" id="5847118at2759"/>
<name>A0A0N4VR82_ENTVE</name>
<dbReference type="EMBL" id="UXUI01015932">
    <property type="protein sequence ID" value="VDD97927.1"/>
    <property type="molecule type" value="Genomic_DNA"/>
</dbReference>
<feature type="region of interest" description="Disordered" evidence="1">
    <location>
        <begin position="1"/>
        <end position="32"/>
    </location>
</feature>
<evidence type="ECO:0000256" key="1">
    <source>
        <dbReference type="SAM" id="MobiDB-lite"/>
    </source>
</evidence>
<dbReference type="AlphaFoldDB" id="A0A0N4VR82"/>
<dbReference type="Proteomes" id="UP000274131">
    <property type="component" value="Unassembled WGS sequence"/>
</dbReference>
<evidence type="ECO:0000313" key="2">
    <source>
        <dbReference type="EMBL" id="VDD97927.1"/>
    </source>
</evidence>
<proteinExistence type="predicted"/>
<evidence type="ECO:0000313" key="4">
    <source>
        <dbReference type="WBParaSite" id="EVEC_0001354701-mRNA-1"/>
    </source>
</evidence>
<protein>
    <submittedName>
        <fullName evidence="2 4">Uncharacterized protein</fullName>
    </submittedName>
</protein>
<accession>A0A0N4VR82</accession>
<reference evidence="4" key="1">
    <citation type="submission" date="2017-02" db="UniProtKB">
        <authorList>
            <consortium name="WormBaseParasite"/>
        </authorList>
    </citation>
    <scope>IDENTIFICATION</scope>
</reference>
<sequence>MNCSETKHQSNHHRTSQPTVPCPDGSTPEYSL</sequence>
<evidence type="ECO:0000313" key="3">
    <source>
        <dbReference type="Proteomes" id="UP000274131"/>
    </source>
</evidence>
<keyword evidence="3" id="KW-1185">Reference proteome</keyword>
<reference evidence="2 3" key="2">
    <citation type="submission" date="2018-10" db="EMBL/GenBank/DDBJ databases">
        <authorList>
            <consortium name="Pathogen Informatics"/>
        </authorList>
    </citation>
    <scope>NUCLEOTIDE SEQUENCE [LARGE SCALE GENOMIC DNA]</scope>
</reference>